<dbReference type="PANTHER" id="PTHR48238:SF1">
    <property type="entry name" value="(RAPE) HYPOTHETICAL PROTEIN"/>
    <property type="match status" value="1"/>
</dbReference>
<evidence type="ECO:0000256" key="1">
    <source>
        <dbReference type="SAM" id="MobiDB-lite"/>
    </source>
</evidence>
<comment type="caution">
    <text evidence="2">The sequence shown here is derived from an EMBL/GenBank/DDBJ whole genome shotgun (WGS) entry which is preliminary data.</text>
</comment>
<organism evidence="2 3">
    <name type="scientific">Hibiscus trionum</name>
    <name type="common">Flower of an hour</name>
    <dbReference type="NCBI Taxonomy" id="183268"/>
    <lineage>
        <taxon>Eukaryota</taxon>
        <taxon>Viridiplantae</taxon>
        <taxon>Streptophyta</taxon>
        <taxon>Embryophyta</taxon>
        <taxon>Tracheophyta</taxon>
        <taxon>Spermatophyta</taxon>
        <taxon>Magnoliopsida</taxon>
        <taxon>eudicotyledons</taxon>
        <taxon>Gunneridae</taxon>
        <taxon>Pentapetalae</taxon>
        <taxon>rosids</taxon>
        <taxon>malvids</taxon>
        <taxon>Malvales</taxon>
        <taxon>Malvaceae</taxon>
        <taxon>Malvoideae</taxon>
        <taxon>Hibiscus</taxon>
    </lineage>
</organism>
<sequence length="187" mass="20085">MFGRVRASPSPSPLDSFETPPSKIIKDDSLSIYETTLMKLKLGSQRHPIPPPTMADLTDSCSGTIPTACQEMQSDNESMVIDTDCSSASPSIADCSSDRESTLDLNLNSQQRRNGTSILDLFSKFKSHQSAPTISGETMMVDIDGSAHFSSSIEFRSLSSAKEGIHESSTSNGSSITLFNASMGSYI</sequence>
<gene>
    <name evidence="2" type="ORF">HRI_000890600</name>
</gene>
<dbReference type="PANTHER" id="PTHR48238">
    <property type="entry name" value="BNACNNG09570D PROTEIN"/>
    <property type="match status" value="1"/>
</dbReference>
<dbReference type="AlphaFoldDB" id="A0A9W7LPM6"/>
<evidence type="ECO:0000313" key="2">
    <source>
        <dbReference type="EMBL" id="GMI72213.1"/>
    </source>
</evidence>
<feature type="region of interest" description="Disordered" evidence="1">
    <location>
        <begin position="1"/>
        <end position="21"/>
    </location>
</feature>
<proteinExistence type="predicted"/>
<dbReference type="Proteomes" id="UP001165190">
    <property type="component" value="Unassembled WGS sequence"/>
</dbReference>
<reference evidence="2" key="1">
    <citation type="submission" date="2023-05" db="EMBL/GenBank/DDBJ databases">
        <title>Genome and transcriptome analyses reveal genes involved in the formation of fine ridges on petal epidermal cells in Hibiscus trionum.</title>
        <authorList>
            <person name="Koshimizu S."/>
            <person name="Masuda S."/>
            <person name="Ishii T."/>
            <person name="Shirasu K."/>
            <person name="Hoshino A."/>
            <person name="Arita M."/>
        </authorList>
    </citation>
    <scope>NUCLEOTIDE SEQUENCE</scope>
    <source>
        <strain evidence="2">Hamamatsu line</strain>
    </source>
</reference>
<keyword evidence="3" id="KW-1185">Reference proteome</keyword>
<dbReference type="EMBL" id="BSYR01000010">
    <property type="protein sequence ID" value="GMI72213.1"/>
    <property type="molecule type" value="Genomic_DNA"/>
</dbReference>
<name>A0A9W7LPM6_HIBTR</name>
<protein>
    <submittedName>
        <fullName evidence="2">Uncharacterized protein</fullName>
    </submittedName>
</protein>
<evidence type="ECO:0000313" key="3">
    <source>
        <dbReference type="Proteomes" id="UP001165190"/>
    </source>
</evidence>
<accession>A0A9W7LPM6</accession>
<dbReference type="OrthoDB" id="60860at2759"/>